<evidence type="ECO:0008006" key="4">
    <source>
        <dbReference type="Google" id="ProtNLM"/>
    </source>
</evidence>
<keyword evidence="1" id="KW-0732">Signal</keyword>
<proteinExistence type="predicted"/>
<dbReference type="Proteomes" id="UP000825051">
    <property type="component" value="Chromosome"/>
</dbReference>
<name>A0A8F9XIR9_9BACT</name>
<evidence type="ECO:0000313" key="3">
    <source>
        <dbReference type="Proteomes" id="UP000825051"/>
    </source>
</evidence>
<sequence length="465" mass="47454">MNCASRILAACAALLFASHALALDVYYDGASHAQTLVWTAPDEYTYMAQPIKTGPGASATVTQMTLQLAAVSQSPASQPALYVFSESGGHPGSLLATFNATGAAVHGLNTFTGSVTLAPSTVYFVVFYTSAGQAVVSYTSTADGPWHDQADFPNGAQFSTYTGSPSQLNQAAWVDAKTLPNGSYDIMRLSISGTTGQAGPDSTLSNLSVRIGAGSGSQTVIIGFVTANGSKNLLVRALGPTLTSLGVPGALADPQLAVYDGTTIVASNDNWGGTTTLKNAFTTLGAYPLPDASKDSAALTLLPAKPYTVQLTGGSGIVLGEIYDADAAVTTPPSPAGRLSNLSARAQVGTGNNILIAGFVINGSSPKRLLLRGVGPKLATYGVTGTLANPQLQVYSGSTLVTENNDWDGSTTLTDAFTTTGAFPLDAGSKDAAIIVTLDPGVYTVQVSGVNNSTGVGLVEIYEMP</sequence>
<dbReference type="NCBIfam" id="NF041539">
    <property type="entry name" value="choice_anch_R"/>
    <property type="match status" value="1"/>
</dbReference>
<dbReference type="KEGG" id="ole:K0B96_11230"/>
<dbReference type="RefSeq" id="WP_220160992.1">
    <property type="nucleotide sequence ID" value="NZ_CP080507.1"/>
</dbReference>
<protein>
    <recommendedName>
        <fullName evidence="4">DUF642 domain-containing protein</fullName>
    </recommendedName>
</protein>
<evidence type="ECO:0000313" key="2">
    <source>
        <dbReference type="EMBL" id="QYM77888.1"/>
    </source>
</evidence>
<reference evidence="2" key="1">
    <citation type="submission" date="2021-08" db="EMBL/GenBank/DDBJ databases">
        <title>Genome of a novel bacterium of the phylum Verrucomicrobia, Oleiharenicola sp. KSB-15.</title>
        <authorList>
            <person name="Chung J.-H."/>
            <person name="Ahn J.-H."/>
            <person name="Yoon Y."/>
            <person name="Kim D.-Y."/>
            <person name="An S.-H."/>
            <person name="Park I."/>
            <person name="Yeon J."/>
        </authorList>
    </citation>
    <scope>NUCLEOTIDE SEQUENCE</scope>
    <source>
        <strain evidence="2">KSB-15</strain>
    </source>
</reference>
<keyword evidence="3" id="KW-1185">Reference proteome</keyword>
<organism evidence="2 3">
    <name type="scientific">Horticoccus luteus</name>
    <dbReference type="NCBI Taxonomy" id="2862869"/>
    <lineage>
        <taxon>Bacteria</taxon>
        <taxon>Pseudomonadati</taxon>
        <taxon>Verrucomicrobiota</taxon>
        <taxon>Opitutia</taxon>
        <taxon>Opitutales</taxon>
        <taxon>Opitutaceae</taxon>
        <taxon>Horticoccus</taxon>
    </lineage>
</organism>
<dbReference type="EMBL" id="CP080507">
    <property type="protein sequence ID" value="QYM77888.1"/>
    <property type="molecule type" value="Genomic_DNA"/>
</dbReference>
<gene>
    <name evidence="2" type="ORF">K0B96_11230</name>
</gene>
<evidence type="ECO:0000256" key="1">
    <source>
        <dbReference type="SAM" id="SignalP"/>
    </source>
</evidence>
<feature type="signal peptide" evidence="1">
    <location>
        <begin position="1"/>
        <end position="22"/>
    </location>
</feature>
<accession>A0A8F9XIR9</accession>
<dbReference type="AlphaFoldDB" id="A0A8F9XIR9"/>
<feature type="chain" id="PRO_5035002534" description="DUF642 domain-containing protein" evidence="1">
    <location>
        <begin position="23"/>
        <end position="465"/>
    </location>
</feature>